<evidence type="ECO:0000259" key="3">
    <source>
        <dbReference type="PROSITE" id="PS50110"/>
    </source>
</evidence>
<name>A0A2Z6AVX9_9BACT</name>
<feature type="domain" description="Response regulatory" evidence="3">
    <location>
        <begin position="3"/>
        <end position="117"/>
    </location>
</feature>
<dbReference type="KEGG" id="dfl:DFE_0620"/>
<dbReference type="SUPFAM" id="SSF52172">
    <property type="entry name" value="CheY-like"/>
    <property type="match status" value="1"/>
</dbReference>
<dbReference type="GO" id="GO:0000160">
    <property type="term" value="P:phosphorelay signal transduction system"/>
    <property type="evidence" value="ECO:0007669"/>
    <property type="project" value="InterPro"/>
</dbReference>
<accession>A0A2Z6AVX9</accession>
<protein>
    <submittedName>
        <fullName evidence="5">Anti-sigma-factor antagonist</fullName>
    </submittedName>
</protein>
<evidence type="ECO:0000256" key="1">
    <source>
        <dbReference type="ARBA" id="ARBA00022553"/>
    </source>
</evidence>
<dbReference type="Pfam" id="PF00072">
    <property type="entry name" value="Response_reg"/>
    <property type="match status" value="1"/>
</dbReference>
<dbReference type="PROSITE" id="PS50110">
    <property type="entry name" value="RESPONSE_REGULATORY"/>
    <property type="match status" value="1"/>
</dbReference>
<dbReference type="Proteomes" id="UP000269883">
    <property type="component" value="Chromosome"/>
</dbReference>
<evidence type="ECO:0000259" key="4">
    <source>
        <dbReference type="PROSITE" id="PS50801"/>
    </source>
</evidence>
<dbReference type="Gene3D" id="3.40.50.2300">
    <property type="match status" value="1"/>
</dbReference>
<dbReference type="Gene3D" id="3.30.750.24">
    <property type="entry name" value="STAS domain"/>
    <property type="match status" value="1"/>
</dbReference>
<evidence type="ECO:0000313" key="6">
    <source>
        <dbReference type="Proteomes" id="UP000269883"/>
    </source>
</evidence>
<evidence type="ECO:0000313" key="5">
    <source>
        <dbReference type="EMBL" id="BBD07346.1"/>
    </source>
</evidence>
<feature type="domain" description="STAS" evidence="4">
    <location>
        <begin position="137"/>
        <end position="236"/>
    </location>
</feature>
<dbReference type="CDD" id="cd07043">
    <property type="entry name" value="STAS_anti-anti-sigma_factors"/>
    <property type="match status" value="1"/>
</dbReference>
<dbReference type="SMART" id="SM00448">
    <property type="entry name" value="REC"/>
    <property type="match status" value="1"/>
</dbReference>
<organism evidence="5 6">
    <name type="scientific">Desulfovibrio ferrophilus</name>
    <dbReference type="NCBI Taxonomy" id="241368"/>
    <lineage>
        <taxon>Bacteria</taxon>
        <taxon>Pseudomonadati</taxon>
        <taxon>Thermodesulfobacteriota</taxon>
        <taxon>Desulfovibrionia</taxon>
        <taxon>Desulfovibrionales</taxon>
        <taxon>Desulfovibrionaceae</taxon>
        <taxon>Desulfovibrio</taxon>
    </lineage>
</organism>
<dbReference type="PROSITE" id="PS50801">
    <property type="entry name" value="STAS"/>
    <property type="match status" value="1"/>
</dbReference>
<dbReference type="PANTHER" id="PTHR44591">
    <property type="entry name" value="STRESS RESPONSE REGULATOR PROTEIN 1"/>
    <property type="match status" value="1"/>
</dbReference>
<dbReference type="InterPro" id="IPR036513">
    <property type="entry name" value="STAS_dom_sf"/>
</dbReference>
<dbReference type="OrthoDB" id="9800029at2"/>
<dbReference type="InterPro" id="IPR001789">
    <property type="entry name" value="Sig_transdc_resp-reg_receiver"/>
</dbReference>
<proteinExistence type="predicted"/>
<reference evidence="5 6" key="1">
    <citation type="journal article" date="2018" name="Sci. Adv.">
        <title>Multi-heme cytochromes provide a pathway for survival in energy-limited environments.</title>
        <authorList>
            <person name="Deng X."/>
            <person name="Dohmae N."/>
            <person name="Nealson K.H."/>
            <person name="Hashimoto K."/>
            <person name="Okamoto A."/>
        </authorList>
    </citation>
    <scope>NUCLEOTIDE SEQUENCE [LARGE SCALE GENOMIC DNA]</scope>
    <source>
        <strain evidence="5 6">IS5</strain>
    </source>
</reference>
<dbReference type="InterPro" id="IPR002645">
    <property type="entry name" value="STAS_dom"/>
</dbReference>
<dbReference type="SUPFAM" id="SSF52091">
    <property type="entry name" value="SpoIIaa-like"/>
    <property type="match status" value="1"/>
</dbReference>
<evidence type="ECO:0000256" key="2">
    <source>
        <dbReference type="PROSITE-ProRule" id="PRU00169"/>
    </source>
</evidence>
<keyword evidence="1 2" id="KW-0597">Phosphoprotein</keyword>
<dbReference type="RefSeq" id="WP_126376522.1">
    <property type="nucleotide sequence ID" value="NZ_AP017378.1"/>
</dbReference>
<dbReference type="Pfam" id="PF01740">
    <property type="entry name" value="STAS"/>
    <property type="match status" value="1"/>
</dbReference>
<dbReference type="AlphaFoldDB" id="A0A2Z6AVX9"/>
<dbReference type="CDD" id="cd17536">
    <property type="entry name" value="REC_YesN-like"/>
    <property type="match status" value="1"/>
</dbReference>
<sequence length="238" mass="26118">MSKILVIDDEKPTLSMFQLFLGAYGFEVLTAQSGEEGLEVFIDQKPPIVLTDIKMPGMDGLQVLKRIKEIDPLTEVIVITGHGDMDIAIKALNLNATDFINKPIQKNDLDTALRRAKERLQLIQDKEEEVYVRDGDNGVTIVEVRGNVTSRSEPFLVSAYDKVSDGGKIIMHFDESSSINGAGIAVLIQLLSESERRGASVAIAGLSENFRKVFDMVGITKFAAIYDTEEQAIAALEG</sequence>
<dbReference type="EMBL" id="AP017378">
    <property type="protein sequence ID" value="BBD07346.1"/>
    <property type="molecule type" value="Genomic_DNA"/>
</dbReference>
<gene>
    <name evidence="5" type="ORF">DFE_0620</name>
</gene>
<dbReference type="InterPro" id="IPR050595">
    <property type="entry name" value="Bact_response_regulator"/>
</dbReference>
<dbReference type="PANTHER" id="PTHR44591:SF3">
    <property type="entry name" value="RESPONSE REGULATORY DOMAIN-CONTAINING PROTEIN"/>
    <property type="match status" value="1"/>
</dbReference>
<dbReference type="InterPro" id="IPR011006">
    <property type="entry name" value="CheY-like_superfamily"/>
</dbReference>
<feature type="modified residue" description="4-aspartylphosphate" evidence="2">
    <location>
        <position position="52"/>
    </location>
</feature>
<keyword evidence="6" id="KW-1185">Reference proteome</keyword>